<dbReference type="Proteomes" id="UP001604277">
    <property type="component" value="Unassembled WGS sequence"/>
</dbReference>
<evidence type="ECO:0000259" key="2">
    <source>
        <dbReference type="Pfam" id="PF05678"/>
    </source>
</evidence>
<dbReference type="InterPro" id="IPR008889">
    <property type="entry name" value="VQ"/>
</dbReference>
<dbReference type="PANTHER" id="PTHR33179">
    <property type="entry name" value="VQ MOTIF-CONTAINING PROTEIN"/>
    <property type="match status" value="1"/>
</dbReference>
<feature type="compositionally biased region" description="Polar residues" evidence="1">
    <location>
        <begin position="96"/>
        <end position="120"/>
    </location>
</feature>
<organism evidence="3 4">
    <name type="scientific">Forsythia ovata</name>
    <dbReference type="NCBI Taxonomy" id="205694"/>
    <lineage>
        <taxon>Eukaryota</taxon>
        <taxon>Viridiplantae</taxon>
        <taxon>Streptophyta</taxon>
        <taxon>Embryophyta</taxon>
        <taxon>Tracheophyta</taxon>
        <taxon>Spermatophyta</taxon>
        <taxon>Magnoliopsida</taxon>
        <taxon>eudicotyledons</taxon>
        <taxon>Gunneridae</taxon>
        <taxon>Pentapetalae</taxon>
        <taxon>asterids</taxon>
        <taxon>lamiids</taxon>
        <taxon>Lamiales</taxon>
        <taxon>Oleaceae</taxon>
        <taxon>Forsythieae</taxon>
        <taxon>Forsythia</taxon>
    </lineage>
</organism>
<evidence type="ECO:0000256" key="1">
    <source>
        <dbReference type="SAM" id="MobiDB-lite"/>
    </source>
</evidence>
<dbReference type="AlphaFoldDB" id="A0ABD1PVQ2"/>
<reference evidence="4" key="1">
    <citation type="submission" date="2024-07" db="EMBL/GenBank/DDBJ databases">
        <title>Two chromosome-level genome assemblies of Korean endemic species Abeliophyllum distichum and Forsythia ovata (Oleaceae).</title>
        <authorList>
            <person name="Jang H."/>
        </authorList>
    </citation>
    <scope>NUCLEOTIDE SEQUENCE [LARGE SCALE GENOMIC DNA]</scope>
</reference>
<feature type="region of interest" description="Disordered" evidence="1">
    <location>
        <begin position="96"/>
        <end position="165"/>
    </location>
</feature>
<evidence type="ECO:0000313" key="3">
    <source>
        <dbReference type="EMBL" id="KAL2468018.1"/>
    </source>
</evidence>
<dbReference type="Pfam" id="PF05678">
    <property type="entry name" value="VQ"/>
    <property type="match status" value="1"/>
</dbReference>
<proteinExistence type="predicted"/>
<feature type="region of interest" description="Disordered" evidence="1">
    <location>
        <begin position="1"/>
        <end position="49"/>
    </location>
</feature>
<evidence type="ECO:0000313" key="4">
    <source>
        <dbReference type="Proteomes" id="UP001604277"/>
    </source>
</evidence>
<feature type="compositionally biased region" description="Basic residues" evidence="1">
    <location>
        <begin position="151"/>
        <end position="160"/>
    </location>
</feature>
<accession>A0ABD1PVQ2</accession>
<dbReference type="PANTHER" id="PTHR33179:SF58">
    <property type="entry name" value="OS08G0409500 PROTEIN"/>
    <property type="match status" value="1"/>
</dbReference>
<keyword evidence="4" id="KW-1185">Reference proteome</keyword>
<dbReference type="InterPro" id="IPR039609">
    <property type="entry name" value="VQ_15/22"/>
</dbReference>
<feature type="domain" description="VQ" evidence="2">
    <location>
        <begin position="161"/>
        <end position="188"/>
    </location>
</feature>
<sequence length="390" mass="41791">MDSGNSGSAQSSSGGEDEYDSRAESISSFLNPAGHFGSISSPQPPFLLSQQHTFFDPRSQNLDAFIQQSSANPNANTQYNNDLVWTRNLRSDQSNYANFGNLTAGSSSRTQGSNSTQQGPGTFPDAPSSVQLQAHAGSEQSDPQPNSTIKNPKKRPRASRRAPTTVLTTDTANFRQMVQEFTGIPAAPFSGPPYSRRLDLLSTVRSSHLDTLGSLYPLRPSAQKVQPSPFLPSSSSPLFNSTMIDAIVPSTNISTGSLNSNNFQLPSDLGLIPKQPHNLLNLQNQIVPPQPLLHSPSLKNQLGQVFGTLRMSHDQQVEANLGGFSNSAGAQERTEGNMQDNMGGPFGGNISSEFHSAKELENVSSAADGDDVKKVKGHTNLFSENSIVFG</sequence>
<name>A0ABD1PVQ2_9LAMI</name>
<gene>
    <name evidence="3" type="ORF">Fot_51543</name>
</gene>
<feature type="compositionally biased region" description="Low complexity" evidence="1">
    <location>
        <begin position="1"/>
        <end position="14"/>
    </location>
</feature>
<feature type="compositionally biased region" description="Polar residues" evidence="1">
    <location>
        <begin position="128"/>
        <end position="150"/>
    </location>
</feature>
<comment type="caution">
    <text evidence="3">The sequence shown here is derived from an EMBL/GenBank/DDBJ whole genome shotgun (WGS) entry which is preliminary data.</text>
</comment>
<dbReference type="EMBL" id="JBFOLJ010000017">
    <property type="protein sequence ID" value="KAL2468018.1"/>
    <property type="molecule type" value="Genomic_DNA"/>
</dbReference>
<protein>
    <recommendedName>
        <fullName evidence="2">VQ domain-containing protein</fullName>
    </recommendedName>
</protein>